<keyword evidence="1" id="KW-0472">Membrane</keyword>
<evidence type="ECO:0000313" key="3">
    <source>
        <dbReference type="Proteomes" id="UP000179164"/>
    </source>
</evidence>
<comment type="caution">
    <text evidence="2">The sequence shown here is derived from an EMBL/GenBank/DDBJ whole genome shotgun (WGS) entry which is preliminary data.</text>
</comment>
<dbReference type="Proteomes" id="UP000179164">
    <property type="component" value="Unassembled WGS sequence"/>
</dbReference>
<evidence type="ECO:0000313" key="2">
    <source>
        <dbReference type="EMBL" id="OGY84343.1"/>
    </source>
</evidence>
<keyword evidence="1" id="KW-1133">Transmembrane helix</keyword>
<feature type="transmembrane region" description="Helical" evidence="1">
    <location>
        <begin position="21"/>
        <end position="44"/>
    </location>
</feature>
<gene>
    <name evidence="2" type="ORF">A2898_00015</name>
</gene>
<evidence type="ECO:0000256" key="1">
    <source>
        <dbReference type="SAM" id="Phobius"/>
    </source>
</evidence>
<proteinExistence type="predicted"/>
<sequence length="200" mass="22691">MESSLVPMIRKFVQIMAHHSRWFAIGFMVIILGLGYVIVISPVIKEIQTIGRESRDFREQELTQLRTHLTDLSQKKASLESINTERLSFLSRALPLSKDIPQLMIEIPLFFESKGFPVASMSFTESVVDFGGDKPREALKQLDVAVEIGGINSYPTFKLMLSTIEDSLRFFDLRSVIYTPSTTAYTLTLITYYLDEGTNP</sequence>
<protein>
    <submittedName>
        <fullName evidence="2">Uncharacterized protein</fullName>
    </submittedName>
</protein>
<accession>A0A1G2B577</accession>
<name>A0A1G2B577_9BACT</name>
<keyword evidence="1" id="KW-0812">Transmembrane</keyword>
<dbReference type="AlphaFoldDB" id="A0A1G2B577"/>
<dbReference type="EMBL" id="MHKE01000008">
    <property type="protein sequence ID" value="OGY84343.1"/>
    <property type="molecule type" value="Genomic_DNA"/>
</dbReference>
<dbReference type="STRING" id="1798543.A2898_00015"/>
<reference evidence="2 3" key="1">
    <citation type="journal article" date="2016" name="Nat. Commun.">
        <title>Thousands of microbial genomes shed light on interconnected biogeochemical processes in an aquifer system.</title>
        <authorList>
            <person name="Anantharaman K."/>
            <person name="Brown C.T."/>
            <person name="Hug L.A."/>
            <person name="Sharon I."/>
            <person name="Castelle C.J."/>
            <person name="Probst A.J."/>
            <person name="Thomas B.C."/>
            <person name="Singh A."/>
            <person name="Wilkins M.J."/>
            <person name="Karaoz U."/>
            <person name="Brodie E.L."/>
            <person name="Williams K.H."/>
            <person name="Hubbard S.S."/>
            <person name="Banfield J.F."/>
        </authorList>
    </citation>
    <scope>NUCLEOTIDE SEQUENCE [LARGE SCALE GENOMIC DNA]</scope>
</reference>
<organism evidence="2 3">
    <name type="scientific">Candidatus Kerfeldbacteria bacterium RIFCSPLOWO2_01_FULL_48_11</name>
    <dbReference type="NCBI Taxonomy" id="1798543"/>
    <lineage>
        <taxon>Bacteria</taxon>
        <taxon>Candidatus Kerfeldiibacteriota</taxon>
    </lineage>
</organism>